<dbReference type="EMBL" id="RJQC01000002">
    <property type="protein sequence ID" value="RNM30366.1"/>
    <property type="molecule type" value="Genomic_DNA"/>
</dbReference>
<dbReference type="AlphaFoldDB" id="A0A3N0I1B3"/>
<evidence type="ECO:0000313" key="2">
    <source>
        <dbReference type="Proteomes" id="UP000276568"/>
    </source>
</evidence>
<name>A0A3N0I1B3_9FIRM</name>
<gene>
    <name evidence="1" type="ORF">EDX97_06120</name>
</gene>
<evidence type="ECO:0000313" key="1">
    <source>
        <dbReference type="EMBL" id="RNM30366.1"/>
    </source>
</evidence>
<organism evidence="1 2">
    <name type="scientific">Absicoccus porci</name>
    <dbReference type="NCBI Taxonomy" id="2486576"/>
    <lineage>
        <taxon>Bacteria</taxon>
        <taxon>Bacillati</taxon>
        <taxon>Bacillota</taxon>
        <taxon>Erysipelotrichia</taxon>
        <taxon>Erysipelotrichales</taxon>
        <taxon>Erysipelotrichaceae</taxon>
        <taxon>Absicoccus</taxon>
    </lineage>
</organism>
<dbReference type="Proteomes" id="UP000276568">
    <property type="component" value="Unassembled WGS sequence"/>
</dbReference>
<accession>A0A3N0I1B3</accession>
<proteinExistence type="predicted"/>
<protein>
    <submittedName>
        <fullName evidence="1">Uncharacterized protein</fullName>
    </submittedName>
</protein>
<keyword evidence="2" id="KW-1185">Reference proteome</keyword>
<sequence>MIELTRLSEILQSKMNQNNWGYRQLSAKSRLSEIYISDNLMKDKGIFIPYYVSHQLYKAFPDEDWQKICEEELHARKAIH</sequence>
<comment type="caution">
    <text evidence="1">The sequence shown here is derived from an EMBL/GenBank/DDBJ whole genome shotgun (WGS) entry which is preliminary data.</text>
</comment>
<reference evidence="1 2" key="1">
    <citation type="submission" date="2018-11" db="EMBL/GenBank/DDBJ databases">
        <title>Clostridium sp. nov., a member of the family Erysipelotrichaceae isolated from pig faeces.</title>
        <authorList>
            <person name="Chang Y.-H."/>
        </authorList>
    </citation>
    <scope>NUCLEOTIDE SEQUENCE [LARGE SCALE GENOMIC DNA]</scope>
    <source>
        <strain evidence="1 2">YH-panp20</strain>
    </source>
</reference>